<dbReference type="RefSeq" id="WP_096492085.1">
    <property type="nucleotide sequence ID" value="NZ_CP023445.1"/>
</dbReference>
<proteinExistence type="predicted"/>
<gene>
    <name evidence="4" type="ORF">CNX65_07340</name>
</gene>
<feature type="domain" description="N-acetyltransferase" evidence="3">
    <location>
        <begin position="4"/>
        <end position="142"/>
    </location>
</feature>
<dbReference type="AlphaFoldDB" id="A0A290Z2A0"/>
<dbReference type="Gene3D" id="3.40.630.30">
    <property type="match status" value="1"/>
</dbReference>
<sequence>MTGVLIRRAAPEDLGAVLGLVREFYLVDGHDYDHDALVRALGPLLGGDEHGGVWLFDTGYAVLTWGYSLESGGRDALLDEFYVRDRGRGTGSAVLAELTDVARAAGASRVFLETERPNHAARRFYRRSGFTEEDSTWLSLVL</sequence>
<dbReference type="PANTHER" id="PTHR43877">
    <property type="entry name" value="AMINOALKYLPHOSPHONATE N-ACETYLTRANSFERASE-RELATED-RELATED"/>
    <property type="match status" value="1"/>
</dbReference>
<dbReference type="GO" id="GO:0016747">
    <property type="term" value="F:acyltransferase activity, transferring groups other than amino-acyl groups"/>
    <property type="evidence" value="ECO:0007669"/>
    <property type="project" value="InterPro"/>
</dbReference>
<dbReference type="InterPro" id="IPR016181">
    <property type="entry name" value="Acyl_CoA_acyltransferase"/>
</dbReference>
<dbReference type="Pfam" id="PF00583">
    <property type="entry name" value="Acetyltransf_1"/>
    <property type="match status" value="1"/>
</dbReference>
<name>A0A290Z2A0_9PSEU</name>
<dbReference type="InterPro" id="IPR050832">
    <property type="entry name" value="Bact_Acetyltransf"/>
</dbReference>
<keyword evidence="1" id="KW-0808">Transferase</keyword>
<evidence type="ECO:0000313" key="5">
    <source>
        <dbReference type="Proteomes" id="UP000218505"/>
    </source>
</evidence>
<keyword evidence="5" id="KW-1185">Reference proteome</keyword>
<evidence type="ECO:0000256" key="1">
    <source>
        <dbReference type="ARBA" id="ARBA00022679"/>
    </source>
</evidence>
<dbReference type="SUPFAM" id="SSF55729">
    <property type="entry name" value="Acyl-CoA N-acyltransferases (Nat)"/>
    <property type="match status" value="1"/>
</dbReference>
<dbReference type="CDD" id="cd04301">
    <property type="entry name" value="NAT_SF"/>
    <property type="match status" value="1"/>
</dbReference>
<accession>A0A290Z2A0</accession>
<keyword evidence="2" id="KW-0012">Acyltransferase</keyword>
<dbReference type="InterPro" id="IPR000182">
    <property type="entry name" value="GNAT_dom"/>
</dbReference>
<evidence type="ECO:0000256" key="2">
    <source>
        <dbReference type="ARBA" id="ARBA00023315"/>
    </source>
</evidence>
<dbReference type="PANTHER" id="PTHR43877:SF2">
    <property type="entry name" value="AMINOALKYLPHOSPHONATE N-ACETYLTRANSFERASE-RELATED"/>
    <property type="match status" value="1"/>
</dbReference>
<dbReference type="KEGG" id="apre:CNX65_07340"/>
<reference evidence="4" key="1">
    <citation type="submission" date="2017-09" db="EMBL/GenBank/DDBJ databases">
        <title>Complete Genome Sequence of ansamitocin-producing Bacterium Actinosynnema pretiosum X47.</title>
        <authorList>
            <person name="Cao G."/>
            <person name="Zong G."/>
            <person name="Zhong C."/>
            <person name="Fu J."/>
        </authorList>
    </citation>
    <scope>NUCLEOTIDE SEQUENCE [LARGE SCALE GENOMIC DNA]</scope>
    <source>
        <strain evidence="4">X47</strain>
    </source>
</reference>
<organism evidence="4 5">
    <name type="scientific">Actinosynnema pretiosum</name>
    <dbReference type="NCBI Taxonomy" id="42197"/>
    <lineage>
        <taxon>Bacteria</taxon>
        <taxon>Bacillati</taxon>
        <taxon>Actinomycetota</taxon>
        <taxon>Actinomycetes</taxon>
        <taxon>Pseudonocardiales</taxon>
        <taxon>Pseudonocardiaceae</taxon>
        <taxon>Actinosynnema</taxon>
    </lineage>
</organism>
<dbReference type="PROSITE" id="PS51186">
    <property type="entry name" value="GNAT"/>
    <property type="match status" value="1"/>
</dbReference>
<evidence type="ECO:0000259" key="3">
    <source>
        <dbReference type="PROSITE" id="PS51186"/>
    </source>
</evidence>
<dbReference type="EMBL" id="CP023445">
    <property type="protein sequence ID" value="ATE53122.1"/>
    <property type="molecule type" value="Genomic_DNA"/>
</dbReference>
<dbReference type="Proteomes" id="UP000218505">
    <property type="component" value="Chromosome"/>
</dbReference>
<protein>
    <submittedName>
        <fullName evidence="4">GNAT family N-acetyltransferase</fullName>
    </submittedName>
</protein>
<evidence type="ECO:0000313" key="4">
    <source>
        <dbReference type="EMBL" id="ATE53122.1"/>
    </source>
</evidence>